<evidence type="ECO:0000313" key="1">
    <source>
        <dbReference type="EMBL" id="MBD3664909.1"/>
    </source>
</evidence>
<evidence type="ECO:0000313" key="2">
    <source>
        <dbReference type="Proteomes" id="UP000635142"/>
    </source>
</evidence>
<keyword evidence="1" id="KW-0067">ATP-binding</keyword>
<protein>
    <submittedName>
        <fullName evidence="1">ATP-binding protein</fullName>
    </submittedName>
</protein>
<accession>A0A927D4N4</accession>
<comment type="caution">
    <text evidence="1">The sequence shown here is derived from an EMBL/GenBank/DDBJ whole genome shotgun (WGS) entry which is preliminary data.</text>
</comment>
<dbReference type="SUPFAM" id="SSF52540">
    <property type="entry name" value="P-loop containing nucleoside triphosphate hydrolases"/>
    <property type="match status" value="1"/>
</dbReference>
<dbReference type="Proteomes" id="UP000635142">
    <property type="component" value="Unassembled WGS sequence"/>
</dbReference>
<reference evidence="1" key="1">
    <citation type="submission" date="2020-08" db="EMBL/GenBank/DDBJ databases">
        <title>Sulfitobacter aestuariivivens sp. nov., isolated from a tidal flat.</title>
        <authorList>
            <person name="Park S."/>
            <person name="Yoon J.-H."/>
        </authorList>
    </citation>
    <scope>NUCLEOTIDE SEQUENCE</scope>
    <source>
        <strain evidence="1">TSTF-M16</strain>
    </source>
</reference>
<keyword evidence="2" id="KW-1185">Reference proteome</keyword>
<dbReference type="GO" id="GO:0005524">
    <property type="term" value="F:ATP binding"/>
    <property type="evidence" value="ECO:0007669"/>
    <property type="project" value="UniProtKB-KW"/>
</dbReference>
<organism evidence="1 2">
    <name type="scientific">Sulfitobacter aestuariivivens</name>
    <dbReference type="NCBI Taxonomy" id="2766981"/>
    <lineage>
        <taxon>Bacteria</taxon>
        <taxon>Pseudomonadati</taxon>
        <taxon>Pseudomonadota</taxon>
        <taxon>Alphaproteobacteria</taxon>
        <taxon>Rhodobacterales</taxon>
        <taxon>Roseobacteraceae</taxon>
        <taxon>Sulfitobacter</taxon>
    </lineage>
</organism>
<dbReference type="InterPro" id="IPR027417">
    <property type="entry name" value="P-loop_NTPase"/>
</dbReference>
<dbReference type="EMBL" id="JACTAG010000002">
    <property type="protein sequence ID" value="MBD3664909.1"/>
    <property type="molecule type" value="Genomic_DNA"/>
</dbReference>
<sequence length="1483" mass="168711">MNIDFKAIRTIDGKASTGFEELVCQLAALEPVPEGARFHRKGSGKDGGLECFTRFSDGTEYGWQAKYSWRFDHNLERSLHSSVKSAIKKHPNLTKIFVCLPFDRSDPFSTNETQLEAFERWRNKEVAEAAKQDRQLEIDLWDASALKTKLTNPSGHHAGRIRYWFESQFLSPCWFQDQFERSKAALGHRYTHETSVEIPIRRALLGATRNPELLTSLRNHRNDLREACNEFQTAFVLSDEDADTMSALGELLDDVDELPHQAWPVDHWRNVLGQGLDIVERKYHDEIRETYSTNSDEKKTKKNQVYDARHALEKLERVSATLRARAWEMAVIPHMLITGEAGSGKSHLLADACSHQLNKKRPAVLLLGGQLNDAEIWPQISNQLGLPLHYTRDQLLGALDAAGEAAGVRTMLCIDAINERNGGEVWPSRFAAFLKDAEAYPNVVVVLSCRSTYLSQIVPSHLDDAKLPRLEHSGFSMRDARKFLSLRNILLPDQPFLPNELRNPLFLKVCCDALDRQGKKGFPKGMQGVTEIFEMYRVALCDAVEARLKLAPRRKYPVKAIEILAKEIATTTDPLIDYDRAADLLAPICGNNPSLDSDLLEALSDEGLLAIEPIRENGEDREYVRFSFERFGDHVAAQAILDATLIDETLPSPLSHDIALFKACSRQGAPQGVLDALAIQLPERTGVELPDAVKDADRWLIYCISRENIALRRRESVTARSFELLGEWVDPDEIWNARVQLALGTDGPFGLNTFHHDLLRLPMPKRDAEWSSYAGESADNGREGEEELDTPLHDLMDWAMDARPGSLDDEAATNAAVLLTWCLSTTYRRARDRATKALVALLIASPKCGLELLCRFDEINDPYIGERLAAAIYGAALQSAWTDAELTKIAQMTANRHFVENNPPIDLLWRDHLVGLLEYSRHRCCALDVPKDTQLQAPFDSPWPLEFAPDMERGKDPRNSETSWDIISSTDLHGDFASYVIKYAVQNWAAGEEGSALPTPEDLYQTWRAEFETSCTEKERALVDELIALRSSSHDWCYPGTEQGILHKEMEQNLRKLLGDQRYEAYRVRAGHWAMDRSDSWAIDRAAQFDLGWAQRWICRRVHDLGWKANLHAGFDRTCSGDRTNHTKERIGKKYQWIALRELMARISDHCGAVERDRPQHLRETVRRLRDMDPSHLMTKSHDWGWAKFDEPTFWMPKVPLLSPRSVEEAWEWLDSERDFLDGEEFLDFQVDEQGLKWLPLRDFQSFSGIGASRETAHIRTKTWRRSTCFLVRRNDLAGALQHLDGQILTADHDLGFTNDAFSEDFLGELGWRTDTGEDWITEWARKWIDKPTPTWTMAPVEGLCPTMEFLQEASGYNYSLEQNLRLILPCPWLTRNLNMSLKDGRDLIYTDTNGSEIFKDPSASKNGPSTALVKSDAFVRLLSDREFAPIWVIGGGKELYSDKNDAFGQRWFTSTWTLEDGTFRKCSLETEEDRRREGEGSG</sequence>
<proteinExistence type="predicted"/>
<dbReference type="RefSeq" id="WP_191075918.1">
    <property type="nucleotide sequence ID" value="NZ_JACTAG010000002.1"/>
</dbReference>
<name>A0A927D4N4_9RHOB</name>
<gene>
    <name evidence="1" type="ORF">H9Q16_13325</name>
</gene>
<keyword evidence="1" id="KW-0547">Nucleotide-binding</keyword>